<dbReference type="InterPro" id="IPR035966">
    <property type="entry name" value="PKF_sf"/>
</dbReference>
<dbReference type="Gene3D" id="3.40.50.460">
    <property type="entry name" value="Phosphofructokinase domain"/>
    <property type="match status" value="1"/>
</dbReference>
<evidence type="ECO:0000313" key="7">
    <source>
        <dbReference type="EMBL" id="CAD9026117.1"/>
    </source>
</evidence>
<dbReference type="InterPro" id="IPR000023">
    <property type="entry name" value="Phosphofructokinase_dom"/>
</dbReference>
<dbReference type="GO" id="GO:0046872">
    <property type="term" value="F:metal ion binding"/>
    <property type="evidence" value="ECO:0007669"/>
    <property type="project" value="UniProtKB-KW"/>
</dbReference>
<dbReference type="Pfam" id="PF00365">
    <property type="entry name" value="PFK"/>
    <property type="match status" value="1"/>
</dbReference>
<proteinExistence type="predicted"/>
<dbReference type="GO" id="GO:0003872">
    <property type="term" value="F:6-phosphofructokinase activity"/>
    <property type="evidence" value="ECO:0007669"/>
    <property type="project" value="InterPro"/>
</dbReference>
<evidence type="ECO:0000256" key="1">
    <source>
        <dbReference type="ARBA" id="ARBA00001946"/>
    </source>
</evidence>
<evidence type="ECO:0000256" key="5">
    <source>
        <dbReference type="ARBA" id="ARBA00022842"/>
    </source>
</evidence>
<dbReference type="Gene3D" id="3.40.50.450">
    <property type="match status" value="1"/>
</dbReference>
<organism evidence="7">
    <name type="scientific">Eutreptiella gymnastica</name>
    <dbReference type="NCBI Taxonomy" id="73025"/>
    <lineage>
        <taxon>Eukaryota</taxon>
        <taxon>Discoba</taxon>
        <taxon>Euglenozoa</taxon>
        <taxon>Euglenida</taxon>
        <taxon>Spirocuta</taxon>
        <taxon>Euglenophyceae</taxon>
        <taxon>Eutreptiales</taxon>
        <taxon>Eutreptiaceae</taxon>
        <taxon>Eutreptiella</taxon>
    </lineage>
</organism>
<evidence type="ECO:0000259" key="6">
    <source>
        <dbReference type="Pfam" id="PF00365"/>
    </source>
</evidence>
<dbReference type="InterPro" id="IPR050929">
    <property type="entry name" value="PFKA"/>
</dbReference>
<dbReference type="GO" id="GO:0006002">
    <property type="term" value="P:fructose 6-phosphate metabolic process"/>
    <property type="evidence" value="ECO:0007669"/>
    <property type="project" value="InterPro"/>
</dbReference>
<dbReference type="UniPathway" id="UPA00109">
    <property type="reaction ID" value="UER00182"/>
</dbReference>
<accession>A0A7S1IY48</accession>
<keyword evidence="5" id="KW-0460">Magnesium</keyword>
<dbReference type="InterPro" id="IPR022953">
    <property type="entry name" value="ATP_PFK"/>
</dbReference>
<gene>
    <name evidence="7" type="ORF">EGYM00392_LOCUS37247</name>
</gene>
<comment type="cofactor">
    <cofactor evidence="1">
        <name>Mg(2+)</name>
        <dbReference type="ChEBI" id="CHEBI:18420"/>
    </cofactor>
</comment>
<protein>
    <recommendedName>
        <fullName evidence="6">Phosphofructokinase domain-containing protein</fullName>
    </recommendedName>
</protein>
<dbReference type="NCBIfam" id="NF005301">
    <property type="entry name" value="PRK06830.1"/>
    <property type="match status" value="1"/>
</dbReference>
<reference evidence="7" key="1">
    <citation type="submission" date="2021-01" db="EMBL/GenBank/DDBJ databases">
        <authorList>
            <person name="Corre E."/>
            <person name="Pelletier E."/>
            <person name="Niang G."/>
            <person name="Scheremetjew M."/>
            <person name="Finn R."/>
            <person name="Kale V."/>
            <person name="Holt S."/>
            <person name="Cochrane G."/>
            <person name="Meng A."/>
            <person name="Brown T."/>
            <person name="Cohen L."/>
        </authorList>
    </citation>
    <scope>NUCLEOTIDE SEQUENCE</scope>
    <source>
        <strain evidence="7">NIES-381</strain>
    </source>
</reference>
<dbReference type="SUPFAM" id="SSF53784">
    <property type="entry name" value="Phosphofructokinase"/>
    <property type="match status" value="1"/>
</dbReference>
<name>A0A7S1IY48_9EUGL</name>
<evidence type="ECO:0000256" key="4">
    <source>
        <dbReference type="ARBA" id="ARBA00022777"/>
    </source>
</evidence>
<feature type="domain" description="Phosphofructokinase" evidence="6">
    <location>
        <begin position="154"/>
        <end position="458"/>
    </location>
</feature>
<evidence type="ECO:0000256" key="2">
    <source>
        <dbReference type="ARBA" id="ARBA00022679"/>
    </source>
</evidence>
<evidence type="ECO:0000256" key="3">
    <source>
        <dbReference type="ARBA" id="ARBA00022723"/>
    </source>
</evidence>
<dbReference type="PRINTS" id="PR00476">
    <property type="entry name" value="PHFRCTKINASE"/>
</dbReference>
<keyword evidence="4" id="KW-0418">Kinase</keyword>
<dbReference type="AlphaFoldDB" id="A0A7S1IY48"/>
<keyword evidence="3" id="KW-0479">Metal-binding</keyword>
<dbReference type="EMBL" id="HBGA01099800">
    <property type="protein sequence ID" value="CAD9026117.1"/>
    <property type="molecule type" value="Transcribed_RNA"/>
</dbReference>
<sequence length="523" mass="56874">MTTMAGLDWLAENQVAPLIDTLLVQLLKEKPADPISFMQSKLENMKLAAGVRRVSAHVENQLRSQLRRVRSTAIAPQGAVAQDDEDLTQANFDIECLKGTPYQSPLLGRHQFFDDLPKVVYNCFAPGGVAPQPLLMESAGPHSQLHFDPPRTVIGLVSCGGLCPGLNDVTRAVTLLATEVYGVRKVIGFKYGWMGLMDEGIGEAFELTPSVVRDINRFGGSFLGSSRGRPVHKHGEEMVDNLVRLGVNIVFALGGDGTLKGASQLYDVIKKRGVDIAVIGIPKTIDNDVCYVQKTFGYETACNEAVVALKAAQSEARSHKHGIGLVKLMGRHSGFVAAQAAVAFGGAHIVLIPENEISLDTICNLVRERFKKRKYCVIVVAEGFGENLMASEGGTDASGNKKLGDIGMFLNSALTKWLKANYEESTVKYIDPSYMVRACPAVTQDAAFCLQLANYAVHEAMRGSTNCLIGYWNNTFTAVPISLCVSKRKFVNLEGDLWRAVREITVSMKDRNRRASAGPAPLL</sequence>
<dbReference type="PANTHER" id="PTHR45770">
    <property type="entry name" value="ATP-DEPENDENT 6-PHOSPHOFRUCTOKINASE 1"/>
    <property type="match status" value="1"/>
</dbReference>
<keyword evidence="2" id="KW-0808">Transferase</keyword>